<keyword evidence="3" id="KW-1133">Transmembrane helix</keyword>
<name>A0ABP0F2K2_CLALP</name>
<feature type="signal peptide" evidence="4">
    <location>
        <begin position="1"/>
        <end position="21"/>
    </location>
</feature>
<keyword evidence="6" id="KW-1185">Reference proteome</keyword>
<dbReference type="InterPro" id="IPR050541">
    <property type="entry name" value="LRR_TM_domain-containing"/>
</dbReference>
<dbReference type="PROSITE" id="PS51450">
    <property type="entry name" value="LRR"/>
    <property type="match status" value="1"/>
</dbReference>
<keyword evidence="2" id="KW-0677">Repeat</keyword>
<dbReference type="InterPro" id="IPR001611">
    <property type="entry name" value="Leu-rich_rpt"/>
</dbReference>
<evidence type="ECO:0000256" key="4">
    <source>
        <dbReference type="SAM" id="SignalP"/>
    </source>
</evidence>
<proteinExistence type="predicted"/>
<dbReference type="Gene3D" id="3.80.10.10">
    <property type="entry name" value="Ribonuclease Inhibitor"/>
    <property type="match status" value="4"/>
</dbReference>
<sequence>MARKMSIFSVSFVLYLPYAISTYTSTVGEIGFVDDVVNIPESYSCSGVCQCQKQKFYFDKSRWTSYEFSGALLLTTICENENLPEIPNDIGRNTQALILNNNRINALHSAITGKNAFASFSGIVILSIQRNELLEIEISYFKDYVGLKALILSNNLLNNMNWTEGLMNSTLAYLDMSRNLLRKVKASNFELPSLLGLDLNHNYIELIEPSAFQAYPNLEFLDLSHNAISRSTLYKDSLRGMPALQWLSLASNFYAFSQVPDLAKLGIEPRSVKSLNFHGLKMITSIGYAAFRGMTDLQELNLSSCNIETLAQGWLNGGPYKTLKTLDLSRNRIKRFESGTLVGIYTGDYEYQSTENDLVSSPASLPYIVSPSVGDTGLATKDISYATFQDAITFKFDPLFYLPLDSLQWLSLENNPDLESIDDDVFRYLPNLKFLFLQMCNITKLLIATTEYRYQSGAIKSTLPYLEGLWAYGNPLYCDCHIRAVKYALHWEPNNNSLCSNSCDGLENCLRLDGESYFYEDRCYSVEVDQKTVCFLPQSGQKFLVDSVSNFYLTCTEEPLSLFISMLIGPLTFAVSIVIVMICGWCSVMIRRIHRLRSGLYDLMDEQRVYKERVNSKNEALLRRRKPQKLHRQNGSASLFSMSPR</sequence>
<dbReference type="EMBL" id="CAWYQH010000002">
    <property type="protein sequence ID" value="CAK8673943.1"/>
    <property type="molecule type" value="Genomic_DNA"/>
</dbReference>
<evidence type="ECO:0000313" key="6">
    <source>
        <dbReference type="Proteomes" id="UP001642483"/>
    </source>
</evidence>
<feature type="transmembrane region" description="Helical" evidence="3">
    <location>
        <begin position="562"/>
        <end position="588"/>
    </location>
</feature>
<keyword evidence="1" id="KW-0433">Leucine-rich repeat</keyword>
<dbReference type="PANTHER" id="PTHR24369">
    <property type="entry name" value="ANTIGEN BSP, PUTATIVE-RELATED"/>
    <property type="match status" value="1"/>
</dbReference>
<dbReference type="PANTHER" id="PTHR24369:SF213">
    <property type="entry name" value="INSULIN LIKE GROWTH FACTOR BINDING PROTEIN ACID LABILE SUBUNIT"/>
    <property type="match status" value="1"/>
</dbReference>
<evidence type="ECO:0000313" key="5">
    <source>
        <dbReference type="EMBL" id="CAK8673943.1"/>
    </source>
</evidence>
<dbReference type="Pfam" id="PF13855">
    <property type="entry name" value="LRR_8"/>
    <property type="match status" value="2"/>
</dbReference>
<dbReference type="Proteomes" id="UP001642483">
    <property type="component" value="Unassembled WGS sequence"/>
</dbReference>
<protein>
    <submittedName>
        <fullName evidence="5">Uncharacterized protein</fullName>
    </submittedName>
</protein>
<dbReference type="SUPFAM" id="SSF52058">
    <property type="entry name" value="L domain-like"/>
    <property type="match status" value="1"/>
</dbReference>
<dbReference type="SMART" id="SM00369">
    <property type="entry name" value="LRR_TYP"/>
    <property type="match status" value="6"/>
</dbReference>
<dbReference type="InterPro" id="IPR003591">
    <property type="entry name" value="Leu-rich_rpt_typical-subtyp"/>
</dbReference>
<dbReference type="InterPro" id="IPR032675">
    <property type="entry name" value="LRR_dom_sf"/>
</dbReference>
<evidence type="ECO:0000256" key="2">
    <source>
        <dbReference type="ARBA" id="ARBA00022737"/>
    </source>
</evidence>
<feature type="chain" id="PRO_5045980819" evidence="4">
    <location>
        <begin position="22"/>
        <end position="645"/>
    </location>
</feature>
<keyword evidence="3" id="KW-0472">Membrane</keyword>
<organism evidence="5 6">
    <name type="scientific">Clavelina lepadiformis</name>
    <name type="common">Light-bulb sea squirt</name>
    <name type="synonym">Ascidia lepadiformis</name>
    <dbReference type="NCBI Taxonomy" id="159417"/>
    <lineage>
        <taxon>Eukaryota</taxon>
        <taxon>Metazoa</taxon>
        <taxon>Chordata</taxon>
        <taxon>Tunicata</taxon>
        <taxon>Ascidiacea</taxon>
        <taxon>Aplousobranchia</taxon>
        <taxon>Clavelinidae</taxon>
        <taxon>Clavelina</taxon>
    </lineage>
</organism>
<evidence type="ECO:0000256" key="1">
    <source>
        <dbReference type="ARBA" id="ARBA00022614"/>
    </source>
</evidence>
<accession>A0ABP0F2K2</accession>
<evidence type="ECO:0000256" key="3">
    <source>
        <dbReference type="SAM" id="Phobius"/>
    </source>
</evidence>
<reference evidence="5 6" key="1">
    <citation type="submission" date="2024-02" db="EMBL/GenBank/DDBJ databases">
        <authorList>
            <person name="Daric V."/>
            <person name="Darras S."/>
        </authorList>
    </citation>
    <scope>NUCLEOTIDE SEQUENCE [LARGE SCALE GENOMIC DNA]</scope>
</reference>
<keyword evidence="4" id="KW-0732">Signal</keyword>
<comment type="caution">
    <text evidence="5">The sequence shown here is derived from an EMBL/GenBank/DDBJ whole genome shotgun (WGS) entry which is preliminary data.</text>
</comment>
<gene>
    <name evidence="5" type="ORF">CVLEPA_LOCUS3673</name>
</gene>
<keyword evidence="3" id="KW-0812">Transmembrane</keyword>